<dbReference type="PIRSF" id="PIRSF038953">
    <property type="entry name" value="SigI"/>
    <property type="match status" value="1"/>
</dbReference>
<keyword evidence="4 6" id="KW-0238">DNA-binding</keyword>
<evidence type="ECO:0000256" key="6">
    <source>
        <dbReference type="HAMAP-Rule" id="MF_02064"/>
    </source>
</evidence>
<dbReference type="InterPro" id="IPR014284">
    <property type="entry name" value="RNA_pol_sigma-70_dom"/>
</dbReference>
<comment type="subcellular location">
    <subcellularLocation>
        <location evidence="6">Cytoplasm</location>
    </subcellularLocation>
</comment>
<dbReference type="Proteomes" id="UP000325292">
    <property type="component" value="Chromosome"/>
</dbReference>
<dbReference type="HAMAP" id="MF_02064">
    <property type="entry name" value="Sigma70_SigI"/>
    <property type="match status" value="1"/>
</dbReference>
<protein>
    <recommendedName>
        <fullName evidence="6">RNA polymerase sigma factor SigI</fullName>
    </recommendedName>
</protein>
<dbReference type="InterPro" id="IPR013325">
    <property type="entry name" value="RNA_pol_sigma_r2"/>
</dbReference>
<dbReference type="Pfam" id="PF04542">
    <property type="entry name" value="Sigma70_r2"/>
    <property type="match status" value="1"/>
</dbReference>
<comment type="similarity">
    <text evidence="6">Belongs to the sigma-70 factor family. SigI subfamily.</text>
</comment>
<dbReference type="RefSeq" id="WP_158246370.1">
    <property type="nucleotide sequence ID" value="NZ_CP133983.1"/>
</dbReference>
<evidence type="ECO:0000313" key="9">
    <source>
        <dbReference type="Proteomes" id="UP000325292"/>
    </source>
</evidence>
<evidence type="ECO:0000256" key="3">
    <source>
        <dbReference type="ARBA" id="ARBA00023082"/>
    </source>
</evidence>
<evidence type="ECO:0000256" key="2">
    <source>
        <dbReference type="ARBA" id="ARBA00023015"/>
    </source>
</evidence>
<evidence type="ECO:0000256" key="1">
    <source>
        <dbReference type="ARBA" id="ARBA00022490"/>
    </source>
</evidence>
<organism evidence="8 9">
    <name type="scientific">Sulfobacillus thermotolerans</name>
    <dbReference type="NCBI Taxonomy" id="338644"/>
    <lineage>
        <taxon>Bacteria</taxon>
        <taxon>Bacillati</taxon>
        <taxon>Bacillota</taxon>
        <taxon>Clostridia</taxon>
        <taxon>Eubacteriales</taxon>
        <taxon>Clostridiales Family XVII. Incertae Sedis</taxon>
        <taxon>Sulfobacillus</taxon>
    </lineage>
</organism>
<sequence length="245" mass="28036">MRSDPAANVSISLLARASSGDVAARDQLISEYVPFILKTASKVAGRYLHQGVDEEISVAMLAFNEAIGAYTKTKGSFVGFAQTVIKRRLIDYYRKKNSGPAEVLLSELEHEDPQGHVLQTQIDFMAHRVWRDKLSQEVRVQEIAELEQALHAFGMHVAELPKISPRHQDARQRAIAVSHHIAHSARHREYFWTRKELPIKDLVLETGISRKVIERHRKYIIAITLILVSDWPYLQHYVRGRIQDE</sequence>
<evidence type="ECO:0000259" key="7">
    <source>
        <dbReference type="Pfam" id="PF04542"/>
    </source>
</evidence>
<keyword evidence="2 6" id="KW-0805">Transcription regulation</keyword>
<gene>
    <name evidence="6" type="primary">sigI</name>
    <name evidence="8" type="ORF">BXT84_10220</name>
</gene>
<reference evidence="8 9" key="1">
    <citation type="journal article" date="2019" name="Sci. Rep.">
        <title>Sulfobacillus thermotolerans: new insights into resistance and metabolic capacities of acidophilic chemolithotrophs.</title>
        <authorList>
            <person name="Panyushkina A.E."/>
            <person name="Babenko V.V."/>
            <person name="Nikitina A.S."/>
            <person name="Selezneva O.V."/>
            <person name="Tsaplina I.A."/>
            <person name="Letarova M.A."/>
            <person name="Kostryukova E.S."/>
            <person name="Letarov A.V."/>
        </authorList>
    </citation>
    <scope>NUCLEOTIDE SEQUENCE [LARGE SCALE GENOMIC DNA]</scope>
    <source>
        <strain evidence="8 9">Kr1</strain>
    </source>
</reference>
<keyword evidence="6" id="KW-0346">Stress response</keyword>
<keyword evidence="5 6" id="KW-0804">Transcription</keyword>
<dbReference type="InterPro" id="IPR014244">
    <property type="entry name" value="RNA_pol_sigma-I"/>
</dbReference>
<accession>A0ABN5H2E8</accession>
<feature type="DNA-binding region" description="H-T-H motif" evidence="6">
    <location>
        <begin position="199"/>
        <end position="218"/>
    </location>
</feature>
<comment type="subunit">
    <text evidence="6">Interacts with RsgI.</text>
</comment>
<feature type="short sequence motif" description="Polymerase core binding" evidence="6">
    <location>
        <begin position="54"/>
        <end position="67"/>
    </location>
</feature>
<dbReference type="NCBIfam" id="TIGR02895">
    <property type="entry name" value="spore_sigI"/>
    <property type="match status" value="1"/>
</dbReference>
<name>A0ABN5H2E8_9FIRM</name>
<proteinExistence type="inferred from homology"/>
<dbReference type="NCBIfam" id="TIGR02937">
    <property type="entry name" value="sigma70-ECF"/>
    <property type="match status" value="1"/>
</dbReference>
<dbReference type="InterPro" id="IPR007627">
    <property type="entry name" value="RNA_pol_sigma70_r2"/>
</dbReference>
<dbReference type="SUPFAM" id="SSF88946">
    <property type="entry name" value="Sigma2 domain of RNA polymerase sigma factors"/>
    <property type="match status" value="1"/>
</dbReference>
<keyword evidence="1 6" id="KW-0963">Cytoplasm</keyword>
<evidence type="ECO:0000256" key="4">
    <source>
        <dbReference type="ARBA" id="ARBA00023125"/>
    </source>
</evidence>
<comment type="function">
    <text evidence="6">Sigma factors are initiation factors that promote the attachment of RNA polymerase to specific initiation sites and are then released.</text>
</comment>
<keyword evidence="3 6" id="KW-0731">Sigma factor</keyword>
<comment type="activity regulation">
    <text evidence="6">Negatively regulated by the anti-sigma-I factor RsgI.</text>
</comment>
<feature type="domain" description="RNA polymerase sigma-70 region 2" evidence="7">
    <location>
        <begin position="28"/>
        <end position="97"/>
    </location>
</feature>
<dbReference type="Gene3D" id="1.10.1740.10">
    <property type="match status" value="1"/>
</dbReference>
<evidence type="ECO:0000313" key="8">
    <source>
        <dbReference type="EMBL" id="AUW94266.1"/>
    </source>
</evidence>
<dbReference type="EMBL" id="CP019454">
    <property type="protein sequence ID" value="AUW94266.1"/>
    <property type="molecule type" value="Genomic_DNA"/>
</dbReference>
<keyword evidence="9" id="KW-1185">Reference proteome</keyword>
<evidence type="ECO:0000256" key="5">
    <source>
        <dbReference type="ARBA" id="ARBA00023163"/>
    </source>
</evidence>